<dbReference type="AlphaFoldDB" id="A0A0A9YMP6"/>
<name>A0A0A9YMP6_LYGHE</name>
<dbReference type="PANTHER" id="PTHR47331:SF5">
    <property type="entry name" value="RIBONUCLEASE H"/>
    <property type="match status" value="1"/>
</dbReference>
<dbReference type="Gene3D" id="2.40.70.10">
    <property type="entry name" value="Acid Proteases"/>
    <property type="match status" value="1"/>
</dbReference>
<reference evidence="1" key="1">
    <citation type="journal article" date="2014" name="PLoS ONE">
        <title>Transcriptome-Based Identification of ABC Transporters in the Western Tarnished Plant Bug Lygus hesperus.</title>
        <authorList>
            <person name="Hull J.J."/>
            <person name="Chaney K."/>
            <person name="Geib S.M."/>
            <person name="Fabrick J.A."/>
            <person name="Brent C.S."/>
            <person name="Walsh D."/>
            <person name="Lavine L.C."/>
        </authorList>
    </citation>
    <scope>NUCLEOTIDE SEQUENCE</scope>
</reference>
<dbReference type="Pfam" id="PF03564">
    <property type="entry name" value="DUF1759"/>
    <property type="match status" value="1"/>
</dbReference>
<organism evidence="1">
    <name type="scientific">Lygus hesperus</name>
    <name type="common">Western plant bug</name>
    <dbReference type="NCBI Taxonomy" id="30085"/>
    <lineage>
        <taxon>Eukaryota</taxon>
        <taxon>Metazoa</taxon>
        <taxon>Ecdysozoa</taxon>
        <taxon>Arthropoda</taxon>
        <taxon>Hexapoda</taxon>
        <taxon>Insecta</taxon>
        <taxon>Pterygota</taxon>
        <taxon>Neoptera</taxon>
        <taxon>Paraneoptera</taxon>
        <taxon>Hemiptera</taxon>
        <taxon>Heteroptera</taxon>
        <taxon>Panheteroptera</taxon>
        <taxon>Cimicomorpha</taxon>
        <taxon>Miridae</taxon>
        <taxon>Mirini</taxon>
        <taxon>Lygus</taxon>
    </lineage>
</organism>
<dbReference type="PANTHER" id="PTHR47331">
    <property type="entry name" value="PHD-TYPE DOMAIN-CONTAINING PROTEIN"/>
    <property type="match status" value="1"/>
</dbReference>
<dbReference type="CDD" id="cd00303">
    <property type="entry name" value="retropepsin_like"/>
    <property type="match status" value="1"/>
</dbReference>
<feature type="non-terminal residue" evidence="1">
    <location>
        <position position="440"/>
    </location>
</feature>
<gene>
    <name evidence="1" type="primary">Mepce</name>
    <name evidence="1" type="ORF">CM83_1130</name>
</gene>
<dbReference type="InterPro" id="IPR005312">
    <property type="entry name" value="DUF1759"/>
</dbReference>
<feature type="non-terminal residue" evidence="1">
    <location>
        <position position="1"/>
    </location>
</feature>
<reference evidence="1" key="2">
    <citation type="submission" date="2014-07" db="EMBL/GenBank/DDBJ databases">
        <authorList>
            <person name="Hull J."/>
        </authorList>
    </citation>
    <scope>NUCLEOTIDE SEQUENCE</scope>
</reference>
<evidence type="ECO:0000313" key="1">
    <source>
        <dbReference type="EMBL" id="JAG32373.1"/>
    </source>
</evidence>
<protein>
    <submittedName>
        <fullName evidence="1">7SK snRNA methylphosphate capping enzyme</fullName>
    </submittedName>
</protein>
<accession>A0A0A9YMP6</accession>
<dbReference type="InterPro" id="IPR021109">
    <property type="entry name" value="Peptidase_aspartic_dom_sf"/>
</dbReference>
<sequence length="440" mass="47795">SYLLSFLEGSALRLANTVEFDPNNYPVVYRLLTTTYSKPRMLANHYVSQVLNLKLPKNECIDTLKEMIDKLDASVTSLKALKIPNLGDFMLLSLGLRILDSDLRAKFEQKHLGTEFPLYSDLVNFVRNHCLVAKLAGTENSHSNSGQRSVIKDKITPVRSKVLIATNSKEADLPTNAKQNLCPCDGMSHFQMKSCPKFRNANMDSKIGMVKKYRLCWACLGRSHGVASCNSKYGCDSCGSKKHHSYLHRDIQGSGNLSVVDTGQVPAPGLSLSVSGVSLSSREASNGSRTCLLGTARIRIRGAQGEWFYGRAVCDSGSSVNFITSSLANRLGLSKSKCSLQVTGVGHSPPIAVSGQIQTQIAPHFSPEPIQHISLAVVPKITSDLPSAPVSNCFLEQFKSLQLADPDYEKPAPVDILLGIQSFLDSLPTNPAQIKGEPSA</sequence>
<proteinExistence type="predicted"/>
<dbReference type="EMBL" id="GBHO01011231">
    <property type="protein sequence ID" value="JAG32373.1"/>
    <property type="molecule type" value="Transcribed_RNA"/>
</dbReference>